<dbReference type="GO" id="GO:0018996">
    <property type="term" value="P:molting cycle, collagen and cuticulin-based cuticle"/>
    <property type="evidence" value="ECO:0007669"/>
    <property type="project" value="TreeGrafter"/>
</dbReference>
<comment type="subcellular location">
    <subcellularLocation>
        <location evidence="1">Membrane</location>
        <topology evidence="1">Multi-pass membrane protein</topology>
    </subcellularLocation>
</comment>
<dbReference type="GO" id="GO:0006897">
    <property type="term" value="P:endocytosis"/>
    <property type="evidence" value="ECO:0007669"/>
    <property type="project" value="TreeGrafter"/>
</dbReference>
<organism evidence="9 10">
    <name type="scientific">Plectus sambesii</name>
    <dbReference type="NCBI Taxonomy" id="2011161"/>
    <lineage>
        <taxon>Eukaryota</taxon>
        <taxon>Metazoa</taxon>
        <taxon>Ecdysozoa</taxon>
        <taxon>Nematoda</taxon>
        <taxon>Chromadorea</taxon>
        <taxon>Plectida</taxon>
        <taxon>Plectina</taxon>
        <taxon>Plectoidea</taxon>
        <taxon>Plectidae</taxon>
        <taxon>Plectus</taxon>
    </lineage>
</organism>
<evidence type="ECO:0000256" key="5">
    <source>
        <dbReference type="ARBA" id="ARBA00023136"/>
    </source>
</evidence>
<evidence type="ECO:0000256" key="1">
    <source>
        <dbReference type="ARBA" id="ARBA00004141"/>
    </source>
</evidence>
<protein>
    <submittedName>
        <fullName evidence="10">SSD domain-containing protein</fullName>
    </submittedName>
</protein>
<feature type="transmembrane region" description="Helical" evidence="7">
    <location>
        <begin position="694"/>
        <end position="710"/>
    </location>
</feature>
<comment type="similarity">
    <text evidence="2">Belongs to the patched family.</text>
</comment>
<reference evidence="10" key="1">
    <citation type="submission" date="2022-11" db="UniProtKB">
        <authorList>
            <consortium name="WormBaseParasite"/>
        </authorList>
    </citation>
    <scope>IDENTIFICATION</scope>
</reference>
<feature type="transmembrane region" description="Helical" evidence="7">
    <location>
        <begin position="326"/>
        <end position="349"/>
    </location>
</feature>
<name>A0A914VTB8_9BILA</name>
<evidence type="ECO:0000256" key="7">
    <source>
        <dbReference type="SAM" id="Phobius"/>
    </source>
</evidence>
<feature type="transmembrane region" description="Helical" evidence="7">
    <location>
        <begin position="298"/>
        <end position="320"/>
    </location>
</feature>
<dbReference type="GO" id="GO:0030659">
    <property type="term" value="C:cytoplasmic vesicle membrane"/>
    <property type="evidence" value="ECO:0007669"/>
    <property type="project" value="TreeGrafter"/>
</dbReference>
<feature type="transmembrane region" description="Helical" evidence="7">
    <location>
        <begin position="744"/>
        <end position="765"/>
    </location>
</feature>
<dbReference type="GO" id="GO:0005886">
    <property type="term" value="C:plasma membrane"/>
    <property type="evidence" value="ECO:0007669"/>
    <property type="project" value="TreeGrafter"/>
</dbReference>
<keyword evidence="9" id="KW-1185">Reference proteome</keyword>
<evidence type="ECO:0000259" key="8">
    <source>
        <dbReference type="PROSITE" id="PS50156"/>
    </source>
</evidence>
<evidence type="ECO:0000256" key="3">
    <source>
        <dbReference type="ARBA" id="ARBA00022692"/>
    </source>
</evidence>
<keyword evidence="3 7" id="KW-0812">Transmembrane</keyword>
<feature type="transmembrane region" description="Helical" evidence="7">
    <location>
        <begin position="717"/>
        <end position="738"/>
    </location>
</feature>
<dbReference type="Pfam" id="PF02460">
    <property type="entry name" value="Patched"/>
    <property type="match status" value="1"/>
</dbReference>
<dbReference type="InterPro" id="IPR000731">
    <property type="entry name" value="SSD"/>
</dbReference>
<dbReference type="Proteomes" id="UP000887566">
    <property type="component" value="Unplaced"/>
</dbReference>
<keyword evidence="4 7" id="KW-1133">Transmembrane helix</keyword>
<keyword evidence="6" id="KW-0325">Glycoprotein</keyword>
<keyword evidence="5 7" id="KW-0472">Membrane</keyword>
<dbReference type="InterPro" id="IPR051697">
    <property type="entry name" value="Patched_domain-protein"/>
</dbReference>
<evidence type="ECO:0000256" key="6">
    <source>
        <dbReference type="ARBA" id="ARBA00023180"/>
    </source>
</evidence>
<dbReference type="PROSITE" id="PS50156">
    <property type="entry name" value="SSD"/>
    <property type="match status" value="1"/>
</dbReference>
<evidence type="ECO:0000256" key="2">
    <source>
        <dbReference type="ARBA" id="ARBA00005585"/>
    </source>
</evidence>
<feature type="transmembrane region" description="Helical" evidence="7">
    <location>
        <begin position="37"/>
        <end position="56"/>
    </location>
</feature>
<proteinExistence type="inferred from homology"/>
<evidence type="ECO:0000313" key="10">
    <source>
        <dbReference type="WBParaSite" id="PSAMB.scaffold2429size23299.g17766.t2"/>
    </source>
</evidence>
<dbReference type="Gene3D" id="1.20.1640.10">
    <property type="entry name" value="Multidrug efflux transporter AcrB transmembrane domain"/>
    <property type="match status" value="2"/>
</dbReference>
<dbReference type="PANTHER" id="PTHR10796">
    <property type="entry name" value="PATCHED-RELATED"/>
    <property type="match status" value="1"/>
</dbReference>
<dbReference type="PANTHER" id="PTHR10796:SF189">
    <property type="entry name" value="SSD DOMAIN-CONTAINING PROTEIN"/>
    <property type="match status" value="1"/>
</dbReference>
<feature type="transmembrane region" description="Helical" evidence="7">
    <location>
        <begin position="265"/>
        <end position="286"/>
    </location>
</feature>
<accession>A0A914VTB8</accession>
<dbReference type="WBParaSite" id="PSAMB.scaffold2429size23299.g17766.t2">
    <property type="protein sequence ID" value="PSAMB.scaffold2429size23299.g17766.t2"/>
    <property type="gene ID" value="PSAMB.scaffold2429size23299.g17766"/>
</dbReference>
<dbReference type="SUPFAM" id="SSF82866">
    <property type="entry name" value="Multidrug efflux transporter AcrB transmembrane domain"/>
    <property type="match status" value="2"/>
</dbReference>
<feature type="transmembrane region" description="Helical" evidence="7">
    <location>
        <begin position="469"/>
        <end position="490"/>
    </location>
</feature>
<feature type="transmembrane region" description="Helical" evidence="7">
    <location>
        <begin position="403"/>
        <end position="432"/>
    </location>
</feature>
<sequence length="797" mass="89610">MDKRKNSARFEKLSVCDRTVQRAFRCVGEYIGGWPKISVLIAVVVLAVSLVGFRSFRMHENLKSGYTDDTAPSIQEHKAVQWFFRNRTDNVLPGEPYYMAIFARAKDGGSVMNASHFNEVKDYYDYVVNQMNITHGNETYKYNQLCGIFCNFNSALWKLMAARKSYNIELQYPVTHVMGLAVNVGRYFFDISTDENGDMTGAATIAVYFHLFQNSSVYQEVLKKWEMAAYRYMKSTNYTYIDLTLHGANVLNAEVMRGGKTVGPLYVIGLALTLVFVMICMILTAWMHKQLDCSKPLVALLAVVCPILAAVTSIGFILLIGFHVNMLMIISPFLVLAIGIGVDDAFLLVNSWIRLSCFAEMQTRSKAERLGLVLGEVGPSITVTSLTNFFGFALGCVAPVPEIRLFCATVALAMLLDLFYQLMLFTPSLVLLSRCENKVIHRNATPETRRIADILNYILGRYCHFIVSWYSKIVALILIALYLAGAIVGIREMEVGMDGRSLLPPDSQSKTGLDIMIQTVGPTYQGLLLIVKNPPDFTDAVQYREFKKVVEAFETAPRSIGNETTQTWMKDYKRFLNPGPDLFDVMMGVTVPPMVESENETIDFSDFKIFLGTDPYTAWKNGIRYHEINGTVYIDEMLVMTGYCNVTSLGDKARLLEQWRETANRFPQYGLRPWDPDSQISDVILNVQPVTERTILITLVTMAVIFIPFIPNMVTVICATASVASVCAGVVGYLHWWGAVLDPVTMVSVIMTVGLSVDYAAHFGYHYHRTSMLDETPCSSKTQRLFASFQVRFIAFE</sequence>
<dbReference type="InterPro" id="IPR003392">
    <property type="entry name" value="PTHD_SSD"/>
</dbReference>
<evidence type="ECO:0000256" key="4">
    <source>
        <dbReference type="ARBA" id="ARBA00022989"/>
    </source>
</evidence>
<evidence type="ECO:0000313" key="9">
    <source>
        <dbReference type="Proteomes" id="UP000887566"/>
    </source>
</evidence>
<feature type="transmembrane region" description="Helical" evidence="7">
    <location>
        <begin position="370"/>
        <end position="391"/>
    </location>
</feature>
<dbReference type="AlphaFoldDB" id="A0A914VTB8"/>
<feature type="domain" description="SSD" evidence="8">
    <location>
        <begin position="264"/>
        <end position="431"/>
    </location>
</feature>